<feature type="transmembrane region" description="Helical" evidence="13">
    <location>
        <begin position="341"/>
        <end position="358"/>
    </location>
</feature>
<organism evidence="15 16">
    <name type="scientific">Parvularcula mediterranea</name>
    <dbReference type="NCBI Taxonomy" id="2732508"/>
    <lineage>
        <taxon>Bacteria</taxon>
        <taxon>Pseudomonadati</taxon>
        <taxon>Pseudomonadota</taxon>
        <taxon>Alphaproteobacteria</taxon>
        <taxon>Parvularculales</taxon>
        <taxon>Parvularculaceae</taxon>
        <taxon>Parvularcula</taxon>
    </lineage>
</organism>
<dbReference type="InterPro" id="IPR038770">
    <property type="entry name" value="Na+/solute_symporter_sf"/>
</dbReference>
<evidence type="ECO:0000313" key="15">
    <source>
        <dbReference type="EMBL" id="NNU15163.1"/>
    </source>
</evidence>
<dbReference type="AlphaFoldDB" id="A0A7Y3RJE5"/>
<dbReference type="Pfam" id="PF02254">
    <property type="entry name" value="TrkA_N"/>
    <property type="match status" value="1"/>
</dbReference>
<comment type="caution">
    <text evidence="15">The sequence shown here is derived from an EMBL/GenBank/DDBJ whole genome shotgun (WGS) entry which is preliminary data.</text>
</comment>
<comment type="similarity">
    <text evidence="2">Belongs to the monovalent cation:proton antiporter 2 (CPA2) transporter (TC 2.A.37) family.</text>
</comment>
<evidence type="ECO:0000256" key="7">
    <source>
        <dbReference type="ARBA" id="ARBA00022692"/>
    </source>
</evidence>
<keyword evidence="10" id="KW-0406">Ion transport</keyword>
<dbReference type="InterPro" id="IPR006153">
    <property type="entry name" value="Cation/H_exchanger_TM"/>
</dbReference>
<evidence type="ECO:0000259" key="14">
    <source>
        <dbReference type="PROSITE" id="PS51201"/>
    </source>
</evidence>
<evidence type="ECO:0000256" key="2">
    <source>
        <dbReference type="ARBA" id="ARBA00005551"/>
    </source>
</evidence>
<evidence type="ECO:0000256" key="8">
    <source>
        <dbReference type="ARBA" id="ARBA00022958"/>
    </source>
</evidence>
<dbReference type="FunFam" id="3.40.50.720:FF:000036">
    <property type="entry name" value="Glutathione-regulated potassium-efflux system protein KefB"/>
    <property type="match status" value="1"/>
</dbReference>
<feature type="transmembrane region" description="Helical" evidence="13">
    <location>
        <begin position="364"/>
        <end position="385"/>
    </location>
</feature>
<dbReference type="GO" id="GO:0015079">
    <property type="term" value="F:potassium ion transmembrane transporter activity"/>
    <property type="evidence" value="ECO:0007669"/>
    <property type="project" value="InterPro"/>
</dbReference>
<dbReference type="PANTHER" id="PTHR46157:SF8">
    <property type="entry name" value="GLUTATHIONE-REGULATED POTASSIUM-EFFLUX SYSTEM PROTEIN"/>
    <property type="match status" value="1"/>
</dbReference>
<dbReference type="InterPro" id="IPR003148">
    <property type="entry name" value="RCK_N"/>
</dbReference>
<dbReference type="Gene3D" id="3.40.50.720">
    <property type="entry name" value="NAD(P)-binding Rossmann-like Domain"/>
    <property type="match status" value="1"/>
</dbReference>
<dbReference type="GO" id="GO:0005886">
    <property type="term" value="C:plasma membrane"/>
    <property type="evidence" value="ECO:0007669"/>
    <property type="project" value="InterPro"/>
</dbReference>
<name>A0A7Y3RJE5_9PROT</name>
<evidence type="ECO:0000256" key="3">
    <source>
        <dbReference type="ARBA" id="ARBA00022448"/>
    </source>
</evidence>
<protein>
    <submittedName>
        <fullName evidence="15">Potassium transporter TrkA</fullName>
    </submittedName>
</protein>
<evidence type="ECO:0000256" key="4">
    <source>
        <dbReference type="ARBA" id="ARBA00022449"/>
    </source>
</evidence>
<dbReference type="NCBIfam" id="TIGR00932">
    <property type="entry name" value="2a37"/>
    <property type="match status" value="1"/>
</dbReference>
<dbReference type="InterPro" id="IPR004771">
    <property type="entry name" value="K/H_exchanger"/>
</dbReference>
<feature type="transmembrane region" description="Helical" evidence="13">
    <location>
        <begin position="6"/>
        <end position="27"/>
    </location>
</feature>
<evidence type="ECO:0000256" key="5">
    <source>
        <dbReference type="ARBA" id="ARBA00022475"/>
    </source>
</evidence>
<dbReference type="Gene3D" id="1.20.1530.20">
    <property type="match status" value="1"/>
</dbReference>
<proteinExistence type="inferred from homology"/>
<dbReference type="Proteomes" id="UP000536835">
    <property type="component" value="Unassembled WGS sequence"/>
</dbReference>
<keyword evidence="9 13" id="KW-1133">Transmembrane helix</keyword>
<feature type="transmembrane region" description="Helical" evidence="13">
    <location>
        <begin position="157"/>
        <end position="178"/>
    </location>
</feature>
<evidence type="ECO:0000256" key="12">
    <source>
        <dbReference type="SAM" id="MobiDB-lite"/>
    </source>
</evidence>
<evidence type="ECO:0000256" key="6">
    <source>
        <dbReference type="ARBA" id="ARBA00022538"/>
    </source>
</evidence>
<dbReference type="Pfam" id="PF00999">
    <property type="entry name" value="Na_H_Exchanger"/>
    <property type="match status" value="1"/>
</dbReference>
<keyword evidence="5" id="KW-1003">Cell membrane</keyword>
<keyword evidence="11 13" id="KW-0472">Membrane</keyword>
<evidence type="ECO:0000256" key="9">
    <source>
        <dbReference type="ARBA" id="ARBA00022989"/>
    </source>
</evidence>
<feature type="transmembrane region" description="Helical" evidence="13">
    <location>
        <begin position="34"/>
        <end position="53"/>
    </location>
</feature>
<evidence type="ECO:0000313" key="16">
    <source>
        <dbReference type="Proteomes" id="UP000536835"/>
    </source>
</evidence>
<comment type="subcellular location">
    <subcellularLocation>
        <location evidence="1">Endomembrane system</location>
        <topology evidence="1">Multi-pass membrane protein</topology>
    </subcellularLocation>
</comment>
<feature type="transmembrane region" description="Helical" evidence="13">
    <location>
        <begin position="59"/>
        <end position="78"/>
    </location>
</feature>
<feature type="region of interest" description="Disordered" evidence="12">
    <location>
        <begin position="570"/>
        <end position="592"/>
    </location>
</feature>
<dbReference type="GO" id="GO:0015297">
    <property type="term" value="F:antiporter activity"/>
    <property type="evidence" value="ECO:0007669"/>
    <property type="project" value="UniProtKB-KW"/>
</dbReference>
<keyword evidence="16" id="KW-1185">Reference proteome</keyword>
<feature type="transmembrane region" description="Helical" evidence="13">
    <location>
        <begin position="118"/>
        <end position="136"/>
    </location>
</feature>
<dbReference type="GO" id="GO:0012505">
    <property type="term" value="C:endomembrane system"/>
    <property type="evidence" value="ECO:0007669"/>
    <property type="project" value="UniProtKB-SubCell"/>
</dbReference>
<accession>A0A7Y3RJE5</accession>
<dbReference type="PROSITE" id="PS51201">
    <property type="entry name" value="RCK_N"/>
    <property type="match status" value="1"/>
</dbReference>
<evidence type="ECO:0000256" key="13">
    <source>
        <dbReference type="SAM" id="Phobius"/>
    </source>
</evidence>
<dbReference type="RefSeq" id="WP_173196422.1">
    <property type="nucleotide sequence ID" value="NZ_JABFCX010000002.1"/>
</dbReference>
<keyword evidence="7 13" id="KW-0812">Transmembrane</keyword>
<feature type="transmembrane region" description="Helical" evidence="13">
    <location>
        <begin position="299"/>
        <end position="320"/>
    </location>
</feature>
<keyword evidence="3" id="KW-0813">Transport</keyword>
<dbReference type="SUPFAM" id="SSF51735">
    <property type="entry name" value="NAD(P)-binding Rossmann-fold domains"/>
    <property type="match status" value="1"/>
</dbReference>
<sequence>MAASGGSEFLFDAAVYLGAVAVAVPVFKKLKLGTILGFLAAGVLFGPSALGVLTAEEGVFQIAELGVVLFLFVIGLELSVPRLWALRKTIFGLGLLQMIITGAVIGFGIFYFSPMGKGPSLIAGFALACSSTAFALSLMEERGELNTPYGTKAFSVLLFQDIAVIPLLAAIPFVAQLSAGEEAMPLDLLAVARAAGAIILLIVLGRFVLNRFFKLVAVSGSREAFTAAALFVVAATALLLNEAGLSMALGAFIAGVLLAESSFRHQIEADIEPFRELLLGLFFIGVGMQLDLGVMLQNWWIVILGAVGLIVFKGAVLYGLARLFGATHPNAMRVGGVLSQGGEFGFVVFSLGVGRGIFDVEFATVSSAIVTLTMVATPVIMMVLSRQGSARSVEMPEGPDGAEGQVLVVGYGRVGQIVSQMLRGSNISVTAIDNDPVRIETARAFGAKVFYGNGTDLHLLLSAGAINADAVVFALDDREHVQEAVAALRERCPKVKIIVRAADRLHEIELLDEDIDAIVRETFESAVRMATRTLSFLGRNDAVIADVEAAFRERDRSRLLAQKADGLHAQKEVLNQPLPPMQEEGTKEKQRA</sequence>
<evidence type="ECO:0000256" key="1">
    <source>
        <dbReference type="ARBA" id="ARBA00004127"/>
    </source>
</evidence>
<dbReference type="PRINTS" id="PR00335">
    <property type="entry name" value="KUPTAKETRKA"/>
</dbReference>
<dbReference type="InterPro" id="IPR036291">
    <property type="entry name" value="NAD(P)-bd_dom_sf"/>
</dbReference>
<keyword evidence="6" id="KW-0633">Potassium transport</keyword>
<dbReference type="PANTHER" id="PTHR46157">
    <property type="entry name" value="K(+) EFFLUX ANTIPORTER 3, CHLOROPLASTIC"/>
    <property type="match status" value="1"/>
</dbReference>
<dbReference type="InterPro" id="IPR006036">
    <property type="entry name" value="K_uptake_TrkA"/>
</dbReference>
<feature type="domain" description="RCK N-terminal" evidence="14">
    <location>
        <begin position="403"/>
        <end position="519"/>
    </location>
</feature>
<gene>
    <name evidence="15" type="ORF">HK107_02340</name>
</gene>
<reference evidence="15 16" key="1">
    <citation type="submission" date="2020-05" db="EMBL/GenBank/DDBJ databases">
        <title>Parvularcula mediterraneae sp. nov., isolated from polypropylene straw from shallow seawater of the seashore of Laganas in Zakynthos island, Greece.</title>
        <authorList>
            <person name="Szabo I."/>
            <person name="Al-Omari J."/>
            <person name="Rado J."/>
            <person name="Szerdahelyi G.S."/>
        </authorList>
    </citation>
    <scope>NUCLEOTIDE SEQUENCE [LARGE SCALE GENOMIC DNA]</scope>
    <source>
        <strain evidence="15 16">ZS-1/3</strain>
    </source>
</reference>
<dbReference type="GO" id="GO:1902600">
    <property type="term" value="P:proton transmembrane transport"/>
    <property type="evidence" value="ECO:0007669"/>
    <property type="project" value="InterPro"/>
</dbReference>
<evidence type="ECO:0000256" key="11">
    <source>
        <dbReference type="ARBA" id="ARBA00023136"/>
    </source>
</evidence>
<keyword evidence="4" id="KW-0050">Antiport</keyword>
<evidence type="ECO:0000256" key="10">
    <source>
        <dbReference type="ARBA" id="ARBA00023065"/>
    </source>
</evidence>
<dbReference type="EMBL" id="JABFCX010000002">
    <property type="protein sequence ID" value="NNU15163.1"/>
    <property type="molecule type" value="Genomic_DNA"/>
</dbReference>
<feature type="transmembrane region" description="Helical" evidence="13">
    <location>
        <begin position="90"/>
        <end position="112"/>
    </location>
</feature>
<feature type="transmembrane region" description="Helical" evidence="13">
    <location>
        <begin position="190"/>
        <end position="209"/>
    </location>
</feature>
<keyword evidence="8" id="KW-0630">Potassium</keyword>